<keyword evidence="2" id="KW-1133">Transmembrane helix</keyword>
<reference evidence="3 4" key="1">
    <citation type="journal article" date="2024" name="Int. J. Mol. Sci.">
        <title>Exploration of Alicyclobacillus spp. Genome in Search of Antibiotic Resistance.</title>
        <authorList>
            <person name="Bucka-Kolendo J."/>
            <person name="Kiousi D.E."/>
            <person name="Dekowska A."/>
            <person name="Mikolajczuk-Szczyrba A."/>
            <person name="Karadedos D.M."/>
            <person name="Michael P."/>
            <person name="Galanis A."/>
            <person name="Sokolowska B."/>
        </authorList>
    </citation>
    <scope>NUCLEOTIDE SEQUENCE [LARGE SCALE GENOMIC DNA]</scope>
    <source>
        <strain evidence="3 4">KKP 3000</strain>
    </source>
</reference>
<keyword evidence="2" id="KW-0472">Membrane</keyword>
<comment type="caution">
    <text evidence="3">The sequence shown here is derived from an EMBL/GenBank/DDBJ whole genome shotgun (WGS) entry which is preliminary data.</text>
</comment>
<gene>
    <name evidence="3" type="ORF">KKP3000_004646</name>
</gene>
<feature type="compositionally biased region" description="Low complexity" evidence="1">
    <location>
        <begin position="53"/>
        <end position="70"/>
    </location>
</feature>
<dbReference type="EMBL" id="JBDXSU010000009">
    <property type="protein sequence ID" value="MFB5191142.1"/>
    <property type="molecule type" value="Genomic_DNA"/>
</dbReference>
<evidence type="ECO:0000313" key="3">
    <source>
        <dbReference type="EMBL" id="MFB5191142.1"/>
    </source>
</evidence>
<keyword evidence="2" id="KW-0812">Transmembrane</keyword>
<keyword evidence="4" id="KW-1185">Reference proteome</keyword>
<evidence type="ECO:0000256" key="1">
    <source>
        <dbReference type="SAM" id="MobiDB-lite"/>
    </source>
</evidence>
<feature type="compositionally biased region" description="Low complexity" evidence="1">
    <location>
        <begin position="112"/>
        <end position="129"/>
    </location>
</feature>
<evidence type="ECO:0000313" key="4">
    <source>
        <dbReference type="Proteomes" id="UP001579974"/>
    </source>
</evidence>
<feature type="compositionally biased region" description="Polar residues" evidence="1">
    <location>
        <begin position="130"/>
        <end position="139"/>
    </location>
</feature>
<evidence type="ECO:0008006" key="5">
    <source>
        <dbReference type="Google" id="ProtNLM"/>
    </source>
</evidence>
<dbReference type="Proteomes" id="UP001579974">
    <property type="component" value="Unassembled WGS sequence"/>
</dbReference>
<dbReference type="RefSeq" id="WP_275476598.1">
    <property type="nucleotide sequence ID" value="NZ_CP162940.1"/>
</dbReference>
<protein>
    <recommendedName>
        <fullName evidence="5">Stage III sporulation protein AG</fullName>
    </recommendedName>
</protein>
<name>A0ABV5AG03_9BACL</name>
<evidence type="ECO:0000256" key="2">
    <source>
        <dbReference type="SAM" id="Phobius"/>
    </source>
</evidence>
<sequence>MDFKTLLKNKWLLFIAAVGVLLLLVGSYLPSKHDTPTLATSTLGLTGNGTGQGSTSSGSPSSAGSQDSAADLEASYDSQLESILVKIQGVHAVTVMVTVDSSGTLSVAQNNSSSKTVTGSGASASTTTTENDQIYTSDNGQGGNGPFVLSNEQPTVRGVLVTVNADDFATAKSEIIESITNVLDVPAYKISVEPQKE</sequence>
<accession>A0ABV5AG03</accession>
<organism evidence="3 4">
    <name type="scientific">Alicyclobacillus fastidiosus</name>
    <dbReference type="NCBI Taxonomy" id="392011"/>
    <lineage>
        <taxon>Bacteria</taxon>
        <taxon>Bacillati</taxon>
        <taxon>Bacillota</taxon>
        <taxon>Bacilli</taxon>
        <taxon>Bacillales</taxon>
        <taxon>Alicyclobacillaceae</taxon>
        <taxon>Alicyclobacillus</taxon>
    </lineage>
</organism>
<feature type="transmembrane region" description="Helical" evidence="2">
    <location>
        <begin position="12"/>
        <end position="29"/>
    </location>
</feature>
<feature type="region of interest" description="Disordered" evidence="1">
    <location>
        <begin position="106"/>
        <end position="150"/>
    </location>
</feature>
<feature type="region of interest" description="Disordered" evidence="1">
    <location>
        <begin position="40"/>
        <end position="70"/>
    </location>
</feature>
<proteinExistence type="predicted"/>